<reference evidence="8" key="1">
    <citation type="submission" date="2019-11" db="EMBL/GenBank/DDBJ databases">
        <title>Lipid analysis of CO2-rich subsurface aquifers suggests an autotrophy-based deep biosphere with lysolipids enriched in CPR bacteria.</title>
        <authorList>
            <person name="Probst A.J."/>
            <person name="Elling F.J."/>
            <person name="Castelle C.J."/>
            <person name="Zhu Q."/>
            <person name="Elvert M."/>
            <person name="Birarda G."/>
            <person name="Holman H.-Y."/>
            <person name="Lane K.R."/>
            <person name="Ladd B."/>
            <person name="Ryan M.C."/>
            <person name="Woyke T."/>
            <person name="Hinrichs K.-U."/>
            <person name="Banfield J.F."/>
        </authorList>
    </citation>
    <scope>NUCLEOTIDE SEQUENCE</scope>
    <source>
        <strain evidence="8">CG_2015-01_33_1645</strain>
        <strain evidence="9">CG_2015-04_33_537</strain>
    </source>
</reference>
<accession>A0A8J7YVF2</accession>
<evidence type="ECO:0000256" key="5">
    <source>
        <dbReference type="ARBA" id="ARBA00023136"/>
    </source>
</evidence>
<evidence type="ECO:0000313" key="8">
    <source>
        <dbReference type="EMBL" id="NCN64543.1"/>
    </source>
</evidence>
<feature type="transmembrane region" description="Helical" evidence="6">
    <location>
        <begin position="144"/>
        <end position="165"/>
    </location>
</feature>
<evidence type="ECO:0000256" key="1">
    <source>
        <dbReference type="ARBA" id="ARBA00004651"/>
    </source>
</evidence>
<evidence type="ECO:0000313" key="10">
    <source>
        <dbReference type="Proteomes" id="UP000768163"/>
    </source>
</evidence>
<organism evidence="8 10">
    <name type="scientific">Candidatus Altarchaeum hamiconexum</name>
    <dbReference type="NCBI Taxonomy" id="1803513"/>
    <lineage>
        <taxon>Archaea</taxon>
        <taxon>Candidatus Altarchaeota</taxon>
        <taxon>Candidatus Altiarchaeia</taxon>
        <taxon>Candidatus Altarchaeales</taxon>
        <taxon>Candidatus Altarchaeaceae</taxon>
        <taxon>Candidatus Altarchaeum</taxon>
    </lineage>
</organism>
<feature type="transmembrane region" description="Helical" evidence="6">
    <location>
        <begin position="56"/>
        <end position="78"/>
    </location>
</feature>
<dbReference type="InterPro" id="IPR051311">
    <property type="entry name" value="DedA_domain"/>
</dbReference>
<comment type="caution">
    <text evidence="8">The sequence shown here is derived from an EMBL/GenBank/DDBJ whole genome shotgun (WGS) entry which is preliminary data.</text>
</comment>
<evidence type="ECO:0000256" key="3">
    <source>
        <dbReference type="ARBA" id="ARBA00022692"/>
    </source>
</evidence>
<keyword evidence="3 6" id="KW-0812">Transmembrane</keyword>
<evidence type="ECO:0000259" key="7">
    <source>
        <dbReference type="Pfam" id="PF09335"/>
    </source>
</evidence>
<feature type="transmembrane region" description="Helical" evidence="6">
    <location>
        <begin position="177"/>
        <end position="195"/>
    </location>
</feature>
<protein>
    <submittedName>
        <fullName evidence="8">DedA family protein</fullName>
    </submittedName>
</protein>
<keyword evidence="4 6" id="KW-1133">Transmembrane helix</keyword>
<evidence type="ECO:0000313" key="9">
    <source>
        <dbReference type="EMBL" id="NCS92043.1"/>
    </source>
</evidence>
<dbReference type="Proteomes" id="UP000738826">
    <property type="component" value="Unassembled WGS sequence"/>
</dbReference>
<keyword evidence="5 6" id="KW-0472">Membrane</keyword>
<dbReference type="EMBL" id="JAACQH010000161">
    <property type="protein sequence ID" value="NCS92043.1"/>
    <property type="molecule type" value="Genomic_DNA"/>
</dbReference>
<evidence type="ECO:0000256" key="4">
    <source>
        <dbReference type="ARBA" id="ARBA00022989"/>
    </source>
</evidence>
<dbReference type="AlphaFoldDB" id="A0A8J7YVF2"/>
<dbReference type="Proteomes" id="UP000768163">
    <property type="component" value="Unassembled WGS sequence"/>
</dbReference>
<dbReference type="Pfam" id="PF09335">
    <property type="entry name" value="VTT_dom"/>
    <property type="match status" value="1"/>
</dbReference>
<dbReference type="PANTHER" id="PTHR42709:SF6">
    <property type="entry name" value="UNDECAPRENYL PHOSPHATE TRANSPORTER A"/>
    <property type="match status" value="1"/>
</dbReference>
<feature type="domain" description="VTT" evidence="7">
    <location>
        <begin position="36"/>
        <end position="162"/>
    </location>
</feature>
<sequence length="198" mass="22469">MSLIEPIIEFCVHFIGQTGYAGIIILMAMESTALPIPNEAVMPFAGFLVYEGKLNMLAVILAGAAGSVIGALFSYYVGKFFGRTFILKYGRYILITEKHFTTIENFFQKHGEKAIFISRFIPVVRHLISFPAGIANMDIKKFSLYTFVGSFIWCGILAYLGYVLNQNWHIIEQNTGILDYIFVLGVILFVIWFYIKFK</sequence>
<dbReference type="InterPro" id="IPR032816">
    <property type="entry name" value="VTT_dom"/>
</dbReference>
<comment type="subcellular location">
    <subcellularLocation>
        <location evidence="1">Cell membrane</location>
        <topology evidence="1">Multi-pass membrane protein</topology>
    </subcellularLocation>
</comment>
<feature type="transmembrane region" description="Helical" evidence="6">
    <location>
        <begin position="12"/>
        <end position="36"/>
    </location>
</feature>
<proteinExistence type="predicted"/>
<dbReference type="GO" id="GO:0005886">
    <property type="term" value="C:plasma membrane"/>
    <property type="evidence" value="ECO:0007669"/>
    <property type="project" value="UniProtKB-SubCell"/>
</dbReference>
<keyword evidence="2" id="KW-1003">Cell membrane</keyword>
<name>A0A8J7YVF2_9ARCH</name>
<dbReference type="EMBL" id="JAACVF010000011">
    <property type="protein sequence ID" value="NCN64543.1"/>
    <property type="molecule type" value="Genomic_DNA"/>
</dbReference>
<evidence type="ECO:0000256" key="6">
    <source>
        <dbReference type="SAM" id="Phobius"/>
    </source>
</evidence>
<evidence type="ECO:0000256" key="2">
    <source>
        <dbReference type="ARBA" id="ARBA00022475"/>
    </source>
</evidence>
<gene>
    <name evidence="9" type="ORF">GW779_06575</name>
    <name evidence="8" type="ORF">GW910_00470</name>
</gene>
<dbReference type="PANTHER" id="PTHR42709">
    <property type="entry name" value="ALKALINE PHOSPHATASE LIKE PROTEIN"/>
    <property type="match status" value="1"/>
</dbReference>